<dbReference type="OrthoDB" id="3041852at2759"/>
<evidence type="ECO:0000313" key="2">
    <source>
        <dbReference type="Proteomes" id="UP000799118"/>
    </source>
</evidence>
<name>A0A6A4GJ03_9AGAR</name>
<proteinExistence type="predicted"/>
<dbReference type="AlphaFoldDB" id="A0A6A4GJ03"/>
<evidence type="ECO:0000313" key="1">
    <source>
        <dbReference type="EMBL" id="KAE9385556.1"/>
    </source>
</evidence>
<dbReference type="Proteomes" id="UP000799118">
    <property type="component" value="Unassembled WGS sequence"/>
</dbReference>
<reference evidence="1" key="1">
    <citation type="journal article" date="2019" name="Environ. Microbiol.">
        <title>Fungal ecological strategies reflected in gene transcription - a case study of two litter decomposers.</title>
        <authorList>
            <person name="Barbi F."/>
            <person name="Kohler A."/>
            <person name="Barry K."/>
            <person name="Baskaran P."/>
            <person name="Daum C."/>
            <person name="Fauchery L."/>
            <person name="Ihrmark K."/>
            <person name="Kuo A."/>
            <person name="LaButti K."/>
            <person name="Lipzen A."/>
            <person name="Morin E."/>
            <person name="Grigoriev I.V."/>
            <person name="Henrissat B."/>
            <person name="Lindahl B."/>
            <person name="Martin F."/>
        </authorList>
    </citation>
    <scope>NUCLEOTIDE SEQUENCE</scope>
    <source>
        <strain evidence="1">JB14</strain>
    </source>
</reference>
<protein>
    <submittedName>
        <fullName evidence="1">Uncharacterized protein</fullName>
    </submittedName>
</protein>
<gene>
    <name evidence="1" type="ORF">BT96DRAFT_775998</name>
</gene>
<keyword evidence="2" id="KW-1185">Reference proteome</keyword>
<accession>A0A6A4GJ03</accession>
<organism evidence="1 2">
    <name type="scientific">Gymnopus androsaceus JB14</name>
    <dbReference type="NCBI Taxonomy" id="1447944"/>
    <lineage>
        <taxon>Eukaryota</taxon>
        <taxon>Fungi</taxon>
        <taxon>Dikarya</taxon>
        <taxon>Basidiomycota</taxon>
        <taxon>Agaricomycotina</taxon>
        <taxon>Agaricomycetes</taxon>
        <taxon>Agaricomycetidae</taxon>
        <taxon>Agaricales</taxon>
        <taxon>Marasmiineae</taxon>
        <taxon>Omphalotaceae</taxon>
        <taxon>Gymnopus</taxon>
    </lineage>
</organism>
<feature type="non-terminal residue" evidence="1">
    <location>
        <position position="1"/>
    </location>
</feature>
<feature type="non-terminal residue" evidence="1">
    <location>
        <position position="77"/>
    </location>
</feature>
<dbReference type="EMBL" id="ML769969">
    <property type="protein sequence ID" value="KAE9385556.1"/>
    <property type="molecule type" value="Genomic_DNA"/>
</dbReference>
<sequence>PSGKYIFDETRVRKVVKRMAREARGRLIQIILDASHPGDTSLQLLQKYLKSTFDVLGNLSQPLALRVLLYFPVPSML</sequence>